<sequence>MKSNYGWILIGILFIFEGTISLFGYKIFLKYSGWINISINGSIYLFIVGIFLCTYGFLKKEPKEKISKCPKCKEVFNCNELKDRKCKYCKDVDTIDIEEYFKQYPNELEDKEK</sequence>
<dbReference type="EMBL" id="JAQTJK010000003">
    <property type="protein sequence ID" value="MDK2040934.1"/>
    <property type="molecule type" value="Genomic_DNA"/>
</dbReference>
<evidence type="ECO:0000313" key="2">
    <source>
        <dbReference type="EMBL" id="MDK2040934.1"/>
    </source>
</evidence>
<evidence type="ECO:0000313" key="3">
    <source>
        <dbReference type="Proteomes" id="UP001237501"/>
    </source>
</evidence>
<dbReference type="Proteomes" id="UP001237501">
    <property type="component" value="Unassembled WGS sequence"/>
</dbReference>
<organism evidence="2 3">
    <name type="scientific">Aliarcobacter butzleri</name>
    <dbReference type="NCBI Taxonomy" id="28197"/>
    <lineage>
        <taxon>Bacteria</taxon>
        <taxon>Pseudomonadati</taxon>
        <taxon>Campylobacterota</taxon>
        <taxon>Epsilonproteobacteria</taxon>
        <taxon>Campylobacterales</taxon>
        <taxon>Arcobacteraceae</taxon>
        <taxon>Aliarcobacter</taxon>
    </lineage>
</organism>
<gene>
    <name evidence="2" type="ORF">PT517_03940</name>
</gene>
<accession>A0AAW6VE41</accession>
<dbReference type="RefSeq" id="WP_152059456.1">
    <property type="nucleotide sequence ID" value="NZ_CABVSN010000001.1"/>
</dbReference>
<reference evidence="2" key="1">
    <citation type="journal article" date="2023" name="Antibiotics">
        <title>Genomic Characterization of Antibiotic-Resistant Campylobacterales Isolated from Chilean Poultry Meat.</title>
        <authorList>
            <person name="Concha-Toloza M."/>
            <person name="Lopez-Cantillo M."/>
            <person name="Molina-Mora J.A."/>
            <person name="Collado L."/>
        </authorList>
    </citation>
    <scope>NUCLEOTIDE SEQUENCE</scope>
    <source>
        <strain evidence="2">FR1p153A2</strain>
    </source>
</reference>
<proteinExistence type="predicted"/>
<feature type="transmembrane region" description="Helical" evidence="1">
    <location>
        <begin position="34"/>
        <end position="58"/>
    </location>
</feature>
<protein>
    <submittedName>
        <fullName evidence="2">Uncharacterized protein</fullName>
    </submittedName>
</protein>
<dbReference type="AlphaFoldDB" id="A0AAW6VE41"/>
<keyword evidence="1" id="KW-0472">Membrane</keyword>
<keyword evidence="1" id="KW-1133">Transmembrane helix</keyword>
<keyword evidence="1" id="KW-0812">Transmembrane</keyword>
<evidence type="ECO:0000256" key="1">
    <source>
        <dbReference type="SAM" id="Phobius"/>
    </source>
</evidence>
<feature type="transmembrane region" description="Helical" evidence="1">
    <location>
        <begin position="7"/>
        <end position="28"/>
    </location>
</feature>
<name>A0AAW6VE41_9BACT</name>
<comment type="caution">
    <text evidence="2">The sequence shown here is derived from an EMBL/GenBank/DDBJ whole genome shotgun (WGS) entry which is preliminary data.</text>
</comment>
<reference evidence="2" key="2">
    <citation type="submission" date="2023-02" db="EMBL/GenBank/DDBJ databases">
        <authorList>
            <person name="Concha-Toloza M."/>
            <person name="Lopez-Cantillo M."/>
            <person name="Molina-Mora J."/>
            <person name="Collado L."/>
        </authorList>
    </citation>
    <scope>NUCLEOTIDE SEQUENCE</scope>
    <source>
        <strain evidence="2">FR1p153A2</strain>
    </source>
</reference>